<evidence type="ECO:0000313" key="2">
    <source>
        <dbReference type="Proteomes" id="UP000800094"/>
    </source>
</evidence>
<name>A0A6A6IAT5_9PLEO</name>
<reference evidence="1" key="1">
    <citation type="journal article" date="2020" name="Stud. Mycol.">
        <title>101 Dothideomycetes genomes: a test case for predicting lifestyles and emergence of pathogens.</title>
        <authorList>
            <person name="Haridas S."/>
            <person name="Albert R."/>
            <person name="Binder M."/>
            <person name="Bloem J."/>
            <person name="Labutti K."/>
            <person name="Salamov A."/>
            <person name="Andreopoulos B."/>
            <person name="Baker S."/>
            <person name="Barry K."/>
            <person name="Bills G."/>
            <person name="Bluhm B."/>
            <person name="Cannon C."/>
            <person name="Castanera R."/>
            <person name="Culley D."/>
            <person name="Daum C."/>
            <person name="Ezra D."/>
            <person name="Gonzalez J."/>
            <person name="Henrissat B."/>
            <person name="Kuo A."/>
            <person name="Liang C."/>
            <person name="Lipzen A."/>
            <person name="Lutzoni F."/>
            <person name="Magnuson J."/>
            <person name="Mondo S."/>
            <person name="Nolan M."/>
            <person name="Ohm R."/>
            <person name="Pangilinan J."/>
            <person name="Park H.-J."/>
            <person name="Ramirez L."/>
            <person name="Alfaro M."/>
            <person name="Sun H."/>
            <person name="Tritt A."/>
            <person name="Yoshinaga Y."/>
            <person name="Zwiers L.-H."/>
            <person name="Turgeon B."/>
            <person name="Goodwin S."/>
            <person name="Spatafora J."/>
            <person name="Crous P."/>
            <person name="Grigoriev I."/>
        </authorList>
    </citation>
    <scope>NUCLEOTIDE SEQUENCE</scope>
    <source>
        <strain evidence="1">CBS 122368</strain>
    </source>
</reference>
<accession>A0A6A6IAT5</accession>
<proteinExistence type="predicted"/>
<keyword evidence="2" id="KW-1185">Reference proteome</keyword>
<dbReference type="Proteomes" id="UP000800094">
    <property type="component" value="Unassembled WGS sequence"/>
</dbReference>
<gene>
    <name evidence="1" type="ORF">BU26DRAFT_340400</name>
</gene>
<protein>
    <submittedName>
        <fullName evidence="1">Uncharacterized protein</fullName>
    </submittedName>
</protein>
<organism evidence="1 2">
    <name type="scientific">Trematosphaeria pertusa</name>
    <dbReference type="NCBI Taxonomy" id="390896"/>
    <lineage>
        <taxon>Eukaryota</taxon>
        <taxon>Fungi</taxon>
        <taxon>Dikarya</taxon>
        <taxon>Ascomycota</taxon>
        <taxon>Pezizomycotina</taxon>
        <taxon>Dothideomycetes</taxon>
        <taxon>Pleosporomycetidae</taxon>
        <taxon>Pleosporales</taxon>
        <taxon>Massarineae</taxon>
        <taxon>Trematosphaeriaceae</taxon>
        <taxon>Trematosphaeria</taxon>
    </lineage>
</organism>
<sequence length="165" mass="18886">MSSPYGPGGVPTADPKTLFKIRLSNVTGCVPKSYYHNLDCGHMVYTLHPSGPHPCGPSCAKGGQGVRIACWTCDVEAEMAWLMLMNDVDKKELVEWQIEEMARKTVRERWEVAESENAAVPSELWGLVDVAKEMRETVLPTVRWLEEKKREYAEKRSRERREQQY</sequence>
<dbReference type="EMBL" id="ML987197">
    <property type="protein sequence ID" value="KAF2247032.1"/>
    <property type="molecule type" value="Genomic_DNA"/>
</dbReference>
<dbReference type="AlphaFoldDB" id="A0A6A6IAT5"/>
<dbReference type="RefSeq" id="XP_033682036.1">
    <property type="nucleotide sequence ID" value="XM_033822296.1"/>
</dbReference>
<evidence type="ECO:0000313" key="1">
    <source>
        <dbReference type="EMBL" id="KAF2247032.1"/>
    </source>
</evidence>
<dbReference type="GeneID" id="54575626"/>